<dbReference type="AlphaFoldDB" id="A0A813CIW7"/>
<evidence type="ECO:0000313" key="2">
    <source>
        <dbReference type="Proteomes" id="UP000601435"/>
    </source>
</evidence>
<gene>
    <name evidence="1" type="primary">clpC</name>
    <name evidence="1" type="ORF">SNEC2469_LOCUS35098</name>
</gene>
<comment type="caution">
    <text evidence="1">The sequence shown here is derived from an EMBL/GenBank/DDBJ whole genome shotgun (WGS) entry which is preliminary data.</text>
</comment>
<accession>A0A813CIW7</accession>
<dbReference type="EMBL" id="CAJNJA010099936">
    <property type="protein sequence ID" value="CAE7943548.1"/>
    <property type="molecule type" value="Genomic_DNA"/>
</dbReference>
<proteinExistence type="predicted"/>
<dbReference type="Proteomes" id="UP000601435">
    <property type="component" value="Unassembled WGS sequence"/>
</dbReference>
<evidence type="ECO:0000313" key="1">
    <source>
        <dbReference type="EMBL" id="CAE7943548.1"/>
    </source>
</evidence>
<reference evidence="1" key="1">
    <citation type="submission" date="2021-02" db="EMBL/GenBank/DDBJ databases">
        <authorList>
            <person name="Dougan E. K."/>
            <person name="Rhodes N."/>
            <person name="Thang M."/>
            <person name="Chan C."/>
        </authorList>
    </citation>
    <scope>NUCLEOTIDE SEQUENCE</scope>
</reference>
<name>A0A813CIW7_9DINO</name>
<protein>
    <submittedName>
        <fullName evidence="1">ClpC protein</fullName>
    </submittedName>
</protein>
<keyword evidence="2" id="KW-1185">Reference proteome</keyword>
<organism evidence="1 2">
    <name type="scientific">Symbiodinium necroappetens</name>
    <dbReference type="NCBI Taxonomy" id="1628268"/>
    <lineage>
        <taxon>Eukaryota</taxon>
        <taxon>Sar</taxon>
        <taxon>Alveolata</taxon>
        <taxon>Dinophyceae</taxon>
        <taxon>Suessiales</taxon>
        <taxon>Symbiodiniaceae</taxon>
        <taxon>Symbiodinium</taxon>
    </lineage>
</organism>
<sequence>MRLFDSAQMLHLLEQKHTWKEGSKEESGGPWPPIAAYVRKHAMTGSEFVAWKYGMENGKSFPESRGVEMEYEKQQTLTSAMDARFVLPRKEGRFGIMMANNVQFAYNITLKDAELCTI</sequence>